<sequence>MKVSGTFANTNTRNLCMKYRFYHFIFSIIFFSSIGSNYACTIFITNDGKQVWVGNNEDELPSLTYRLWYYPAFKKAHGYMLWTELYADEKLNRIGYKNPQGGMNESGLFMDYTAIDEIPAIRDPRKKDREEEVVTDLLKQCKTVNEALKYLSRFNLIRLSGAQLFIADASGDYATVHGSYVIRRKTTNFALTNYSIKDGYHENCWRRDAAMQSITELKPYGLNDITNILQKTSQKEPGNLISNYSMATNLGKKTIHLYYKNDFSSPAVITLASELKKGKHHQDMQRYFPMGLKEPLLKKYQEGGITAVISTYKDLRLNFPGKYNFKNNEVLNLAEQAIARGNTADAIQLLECLSNYDPRRTDIHTWLGVAYRRDGRISESDTCFRSVLQSDPENYIATLFGKQKDQIVTFKMNDFEGAEELSLIGDFSNWKPIPMVKENGRWTCHLYIAPGAYNYKFLVNKEYLADQINLMYTGSGPKIYSKLYVW</sequence>
<dbReference type="InterPro" id="IPR014756">
    <property type="entry name" value="Ig_E-set"/>
</dbReference>
<dbReference type="InterPro" id="IPR029055">
    <property type="entry name" value="Ntn_hydrolases_N"/>
</dbReference>
<dbReference type="Gene3D" id="1.25.40.10">
    <property type="entry name" value="Tetratricopeptide repeat domain"/>
    <property type="match status" value="1"/>
</dbReference>
<keyword evidence="6" id="KW-1185">Reference proteome</keyword>
<dbReference type="Pfam" id="PF16561">
    <property type="entry name" value="AMPK1_CBM"/>
    <property type="match status" value="1"/>
</dbReference>
<dbReference type="InterPro" id="IPR019734">
    <property type="entry name" value="TPR_rpt"/>
</dbReference>
<dbReference type="EMBL" id="FQUQ01000004">
    <property type="protein sequence ID" value="SHG19528.1"/>
    <property type="molecule type" value="Genomic_DNA"/>
</dbReference>
<dbReference type="InterPro" id="IPR005079">
    <property type="entry name" value="Peptidase_C45_hydrolase"/>
</dbReference>
<dbReference type="CDD" id="cd02859">
    <property type="entry name" value="E_set_AMPKbeta_like_N"/>
    <property type="match status" value="1"/>
</dbReference>
<feature type="domain" description="AMP-activated protein kinase glycogen-binding" evidence="4">
    <location>
        <begin position="416"/>
        <end position="466"/>
    </location>
</feature>
<dbReference type="PROSITE" id="PS50005">
    <property type="entry name" value="TPR"/>
    <property type="match status" value="1"/>
</dbReference>
<dbReference type="InterPro" id="IPR032640">
    <property type="entry name" value="AMPK1_CBM"/>
</dbReference>
<dbReference type="SUPFAM" id="SSF56235">
    <property type="entry name" value="N-terminal nucleophile aminohydrolases (Ntn hydrolases)"/>
    <property type="match status" value="1"/>
</dbReference>
<evidence type="ECO:0000259" key="3">
    <source>
        <dbReference type="Pfam" id="PF03417"/>
    </source>
</evidence>
<evidence type="ECO:0000259" key="4">
    <source>
        <dbReference type="Pfam" id="PF16561"/>
    </source>
</evidence>
<keyword evidence="5" id="KW-0418">Kinase</keyword>
<keyword evidence="2" id="KW-0472">Membrane</keyword>
<feature type="transmembrane region" description="Helical" evidence="2">
    <location>
        <begin position="21"/>
        <end position="39"/>
    </location>
</feature>
<dbReference type="STRING" id="288992.SAMN04488522_104816"/>
<accession>A0A1M5HUD2</accession>
<keyword evidence="2" id="KW-0812">Transmembrane</keyword>
<reference evidence="6" key="1">
    <citation type="submission" date="2016-11" db="EMBL/GenBank/DDBJ databases">
        <authorList>
            <person name="Varghese N."/>
            <person name="Submissions S."/>
        </authorList>
    </citation>
    <scope>NUCLEOTIDE SEQUENCE [LARGE SCALE GENOMIC DNA]</scope>
    <source>
        <strain evidence="6">DSM 16990</strain>
    </source>
</reference>
<evidence type="ECO:0000313" key="5">
    <source>
        <dbReference type="EMBL" id="SHG19528.1"/>
    </source>
</evidence>
<dbReference type="SUPFAM" id="SSF81296">
    <property type="entry name" value="E set domains"/>
    <property type="match status" value="1"/>
</dbReference>
<evidence type="ECO:0000256" key="2">
    <source>
        <dbReference type="SAM" id="Phobius"/>
    </source>
</evidence>
<name>A0A1M5HUD2_9SPHI</name>
<keyword evidence="5" id="KW-0808">Transferase</keyword>
<dbReference type="Gene3D" id="3.60.60.10">
    <property type="entry name" value="Penicillin V Acylase, Chain A"/>
    <property type="match status" value="1"/>
</dbReference>
<feature type="repeat" description="TPR" evidence="1">
    <location>
        <begin position="361"/>
        <end position="394"/>
    </location>
</feature>
<evidence type="ECO:0000256" key="1">
    <source>
        <dbReference type="PROSITE-ProRule" id="PRU00339"/>
    </source>
</evidence>
<dbReference type="Gene3D" id="2.60.40.10">
    <property type="entry name" value="Immunoglobulins"/>
    <property type="match status" value="1"/>
</dbReference>
<organism evidence="5 6">
    <name type="scientific">Pedobacter caeni</name>
    <dbReference type="NCBI Taxonomy" id="288992"/>
    <lineage>
        <taxon>Bacteria</taxon>
        <taxon>Pseudomonadati</taxon>
        <taxon>Bacteroidota</taxon>
        <taxon>Sphingobacteriia</taxon>
        <taxon>Sphingobacteriales</taxon>
        <taxon>Sphingobacteriaceae</taxon>
        <taxon>Pedobacter</taxon>
    </lineage>
</organism>
<dbReference type="SUPFAM" id="SSF48452">
    <property type="entry name" value="TPR-like"/>
    <property type="match status" value="1"/>
</dbReference>
<evidence type="ECO:0000313" key="6">
    <source>
        <dbReference type="Proteomes" id="UP000184287"/>
    </source>
</evidence>
<dbReference type="Proteomes" id="UP000184287">
    <property type="component" value="Unassembled WGS sequence"/>
</dbReference>
<gene>
    <name evidence="5" type="ORF">SAMN04488522_104816</name>
</gene>
<dbReference type="GO" id="GO:0016301">
    <property type="term" value="F:kinase activity"/>
    <property type="evidence" value="ECO:0007669"/>
    <property type="project" value="UniProtKB-KW"/>
</dbReference>
<dbReference type="InterPro" id="IPR011990">
    <property type="entry name" value="TPR-like_helical_dom_sf"/>
</dbReference>
<dbReference type="Pfam" id="PF03417">
    <property type="entry name" value="AAT"/>
    <property type="match status" value="1"/>
</dbReference>
<dbReference type="AlphaFoldDB" id="A0A1M5HUD2"/>
<protein>
    <submittedName>
        <fullName evidence="5">Glycogen recognition site of AMP-activated protein kinase</fullName>
    </submittedName>
</protein>
<feature type="domain" description="Peptidase C45 hydrolase" evidence="3">
    <location>
        <begin position="47"/>
        <end position="180"/>
    </location>
</feature>
<proteinExistence type="predicted"/>
<dbReference type="InterPro" id="IPR013783">
    <property type="entry name" value="Ig-like_fold"/>
</dbReference>
<keyword evidence="1" id="KW-0802">TPR repeat</keyword>
<keyword evidence="2" id="KW-1133">Transmembrane helix</keyword>